<dbReference type="Ensembl" id="ENSNMLT00000007726.1">
    <property type="protein sequence ID" value="ENSNMLP00000006771.1"/>
    <property type="gene ID" value="ENSNMLG00000004903.1"/>
</dbReference>
<sequence>MNKSSCYFAIPLSPSAVTMFVSLLLLWVCFCFFLVQFRSRRPKNFPPGPTALPFLGNVLNLNESLSRLKSCFIIWPPM</sequence>
<feature type="transmembrane region" description="Helical" evidence="1">
    <location>
        <begin position="12"/>
        <end position="35"/>
    </location>
</feature>
<reference evidence="2" key="1">
    <citation type="submission" date="2025-08" db="UniProtKB">
        <authorList>
            <consortium name="Ensembl"/>
        </authorList>
    </citation>
    <scope>IDENTIFICATION</scope>
</reference>
<accession>A0A8C6SHN9</accession>
<dbReference type="Proteomes" id="UP000694523">
    <property type="component" value="Unplaced"/>
</dbReference>
<protein>
    <recommendedName>
        <fullName evidence="4">Cytochrome P450</fullName>
    </recommendedName>
</protein>
<proteinExistence type="predicted"/>
<dbReference type="AlphaFoldDB" id="A0A8C6SHN9"/>
<evidence type="ECO:0000313" key="3">
    <source>
        <dbReference type="Proteomes" id="UP000694523"/>
    </source>
</evidence>
<evidence type="ECO:0000313" key="2">
    <source>
        <dbReference type="Ensembl" id="ENSNMLP00000006771.1"/>
    </source>
</evidence>
<organism evidence="2 3">
    <name type="scientific">Neogobius melanostomus</name>
    <name type="common">round goby</name>
    <dbReference type="NCBI Taxonomy" id="47308"/>
    <lineage>
        <taxon>Eukaryota</taxon>
        <taxon>Metazoa</taxon>
        <taxon>Chordata</taxon>
        <taxon>Craniata</taxon>
        <taxon>Vertebrata</taxon>
        <taxon>Euteleostomi</taxon>
        <taxon>Actinopterygii</taxon>
        <taxon>Neopterygii</taxon>
        <taxon>Teleostei</taxon>
        <taxon>Neoteleostei</taxon>
        <taxon>Acanthomorphata</taxon>
        <taxon>Gobiaria</taxon>
        <taxon>Gobiiformes</taxon>
        <taxon>Gobioidei</taxon>
        <taxon>Gobiidae</taxon>
        <taxon>Benthophilinae</taxon>
        <taxon>Neogobiini</taxon>
        <taxon>Neogobius</taxon>
    </lineage>
</organism>
<name>A0A8C6SHN9_9GOBI</name>
<keyword evidence="1" id="KW-1133">Transmembrane helix</keyword>
<keyword evidence="3" id="KW-1185">Reference proteome</keyword>
<keyword evidence="1" id="KW-0472">Membrane</keyword>
<evidence type="ECO:0008006" key="4">
    <source>
        <dbReference type="Google" id="ProtNLM"/>
    </source>
</evidence>
<keyword evidence="1" id="KW-0812">Transmembrane</keyword>
<reference evidence="2" key="2">
    <citation type="submission" date="2025-09" db="UniProtKB">
        <authorList>
            <consortium name="Ensembl"/>
        </authorList>
    </citation>
    <scope>IDENTIFICATION</scope>
</reference>
<evidence type="ECO:0000256" key="1">
    <source>
        <dbReference type="SAM" id="Phobius"/>
    </source>
</evidence>